<organism evidence="1 2">
    <name type="scientific">Hymenobacter properus</name>
    <dbReference type="NCBI Taxonomy" id="2791026"/>
    <lineage>
        <taxon>Bacteria</taxon>
        <taxon>Pseudomonadati</taxon>
        <taxon>Bacteroidota</taxon>
        <taxon>Cytophagia</taxon>
        <taxon>Cytophagales</taxon>
        <taxon>Hymenobacteraceae</taxon>
        <taxon>Hymenobacter</taxon>
    </lineage>
</organism>
<proteinExistence type="predicted"/>
<name>A0A931FLJ6_9BACT</name>
<comment type="caution">
    <text evidence="1">The sequence shown here is derived from an EMBL/GenBank/DDBJ whole genome shotgun (WGS) entry which is preliminary data.</text>
</comment>
<dbReference type="EMBL" id="JADQDP010000007">
    <property type="protein sequence ID" value="MBF9144283.1"/>
    <property type="molecule type" value="Genomic_DNA"/>
</dbReference>
<gene>
    <name evidence="1" type="ORF">I2I01_21755</name>
</gene>
<evidence type="ECO:0000313" key="2">
    <source>
        <dbReference type="Proteomes" id="UP000645610"/>
    </source>
</evidence>
<dbReference type="AlphaFoldDB" id="A0A931FLJ6"/>
<accession>A0A931FLJ6</accession>
<dbReference type="RefSeq" id="WP_196288634.1">
    <property type="nucleotide sequence ID" value="NZ_JADQDP010000007.1"/>
</dbReference>
<reference evidence="1 2" key="1">
    <citation type="submission" date="2020-11" db="EMBL/GenBank/DDBJ databases">
        <authorList>
            <person name="Kim M.K."/>
        </authorList>
    </citation>
    <scope>NUCLEOTIDE SEQUENCE [LARGE SCALE GENOMIC DNA]</scope>
    <source>
        <strain evidence="1 2">BT439</strain>
    </source>
</reference>
<protein>
    <submittedName>
        <fullName evidence="1">Uncharacterized protein</fullName>
    </submittedName>
</protein>
<dbReference type="Proteomes" id="UP000645610">
    <property type="component" value="Unassembled WGS sequence"/>
</dbReference>
<evidence type="ECO:0000313" key="1">
    <source>
        <dbReference type="EMBL" id="MBF9144283.1"/>
    </source>
</evidence>
<sequence>MGLMLRFGLWMGLWLVPALGRAQVGLAVPADTVGRRPNIPRLARNRFVVQYDSRYSVINHHLTTINGLKLGIEFKSRFRTGAAIYFLSTGVPTRQSRPDNAAEDADAELRFRYLAAYAGYVLLETTRWELSANLQLGMGSAYVRYENVEGDFDKTPRDFMGVAEPAVAAQYRLFRWGGFGTGAGWRQPFFVPKSVQKELNGPVFYLRANVFLGELIKVVKDREPLFTQANMQAD</sequence>
<keyword evidence="2" id="KW-1185">Reference proteome</keyword>